<dbReference type="Proteomes" id="UP000299102">
    <property type="component" value="Unassembled WGS sequence"/>
</dbReference>
<dbReference type="AlphaFoldDB" id="A0A4C1Z1P3"/>
<feature type="compositionally biased region" description="Polar residues" evidence="1">
    <location>
        <begin position="26"/>
        <end position="41"/>
    </location>
</feature>
<reference evidence="2 3" key="1">
    <citation type="journal article" date="2019" name="Commun. Biol.">
        <title>The bagworm genome reveals a unique fibroin gene that provides high tensile strength.</title>
        <authorList>
            <person name="Kono N."/>
            <person name="Nakamura H."/>
            <person name="Ohtoshi R."/>
            <person name="Tomita M."/>
            <person name="Numata K."/>
            <person name="Arakawa K."/>
        </authorList>
    </citation>
    <scope>NUCLEOTIDE SEQUENCE [LARGE SCALE GENOMIC DNA]</scope>
</reference>
<evidence type="ECO:0000256" key="1">
    <source>
        <dbReference type="SAM" id="MobiDB-lite"/>
    </source>
</evidence>
<organism evidence="2 3">
    <name type="scientific">Eumeta variegata</name>
    <name type="common">Bagworm moth</name>
    <name type="synonym">Eumeta japonica</name>
    <dbReference type="NCBI Taxonomy" id="151549"/>
    <lineage>
        <taxon>Eukaryota</taxon>
        <taxon>Metazoa</taxon>
        <taxon>Ecdysozoa</taxon>
        <taxon>Arthropoda</taxon>
        <taxon>Hexapoda</taxon>
        <taxon>Insecta</taxon>
        <taxon>Pterygota</taxon>
        <taxon>Neoptera</taxon>
        <taxon>Endopterygota</taxon>
        <taxon>Lepidoptera</taxon>
        <taxon>Glossata</taxon>
        <taxon>Ditrysia</taxon>
        <taxon>Tineoidea</taxon>
        <taxon>Psychidae</taxon>
        <taxon>Oiketicinae</taxon>
        <taxon>Eumeta</taxon>
    </lineage>
</organism>
<sequence>MHCDLRKSKGTREELAVASRVRRYDSPSSRTGTEFSENFNQGREGGGEGALSTPILEFAIAFCVAKATPPVALCWPALIETKLKFAKGAPEGSIEEVLASFLFLEVITVDLRLRKPPRSVQCGLSAVKDRRHRCNENGPDPRRNSLFERLWEAGSAWETINRHLASVAPPGLNRGSRAVLDKSELPLNPTILNVPSKAEEI</sequence>
<accession>A0A4C1Z1P3</accession>
<feature type="region of interest" description="Disordered" evidence="1">
    <location>
        <begin position="19"/>
        <end position="46"/>
    </location>
</feature>
<gene>
    <name evidence="2" type="ORF">EVAR_58572_1</name>
</gene>
<keyword evidence="3" id="KW-1185">Reference proteome</keyword>
<comment type="caution">
    <text evidence="2">The sequence shown here is derived from an EMBL/GenBank/DDBJ whole genome shotgun (WGS) entry which is preliminary data.</text>
</comment>
<name>A0A4C1Z1P3_EUMVA</name>
<protein>
    <submittedName>
        <fullName evidence="2">Uncharacterized protein</fullName>
    </submittedName>
</protein>
<proteinExistence type="predicted"/>
<dbReference type="EMBL" id="BGZK01001576">
    <property type="protein sequence ID" value="GBP82651.1"/>
    <property type="molecule type" value="Genomic_DNA"/>
</dbReference>
<evidence type="ECO:0000313" key="2">
    <source>
        <dbReference type="EMBL" id="GBP82651.1"/>
    </source>
</evidence>
<evidence type="ECO:0000313" key="3">
    <source>
        <dbReference type="Proteomes" id="UP000299102"/>
    </source>
</evidence>